<dbReference type="RefSeq" id="WP_072988310.1">
    <property type="nucleotide sequence ID" value="NZ_FQWE01000002.1"/>
</dbReference>
<reference evidence="2" key="1">
    <citation type="submission" date="2016-11" db="EMBL/GenBank/DDBJ databases">
        <authorList>
            <person name="Varghese N."/>
            <person name="Submissions S."/>
        </authorList>
    </citation>
    <scope>NUCLEOTIDE SEQUENCE [LARGE SCALE GENOMIC DNA]</scope>
    <source>
        <strain evidence="2">DSM 19741</strain>
    </source>
</reference>
<gene>
    <name evidence="1" type="ORF">SAMN05444396_102236</name>
</gene>
<dbReference type="EMBL" id="FQWE01000002">
    <property type="protein sequence ID" value="SHF88302.1"/>
    <property type="molecule type" value="Genomic_DNA"/>
</dbReference>
<dbReference type="Pfam" id="PF19570">
    <property type="entry name" value="DUF6088"/>
    <property type="match status" value="1"/>
</dbReference>
<accession>A0A1M5FB22</accession>
<dbReference type="AlphaFoldDB" id="A0A1M5FB22"/>
<organism evidence="1 2">
    <name type="scientific">Flavobacterium segetis</name>
    <dbReference type="NCBI Taxonomy" id="271157"/>
    <lineage>
        <taxon>Bacteria</taxon>
        <taxon>Pseudomonadati</taxon>
        <taxon>Bacteroidota</taxon>
        <taxon>Flavobacteriia</taxon>
        <taxon>Flavobacteriales</taxon>
        <taxon>Flavobacteriaceae</taxon>
        <taxon>Flavobacterium</taxon>
    </lineage>
</organism>
<name>A0A1M5FB22_9FLAO</name>
<evidence type="ECO:0000313" key="1">
    <source>
        <dbReference type="EMBL" id="SHF88302.1"/>
    </source>
</evidence>
<keyword evidence="2" id="KW-1185">Reference proteome</keyword>
<dbReference type="Proteomes" id="UP000184036">
    <property type="component" value="Unassembled WGS sequence"/>
</dbReference>
<dbReference type="OrthoDB" id="9798200at2"/>
<dbReference type="InterPro" id="IPR045738">
    <property type="entry name" value="DUF6088"/>
</dbReference>
<dbReference type="STRING" id="271157.SAMN05444396_102236"/>
<sequence length="241" mass="27303">MKTTDYIALTIDRLPKGYVFTYADFTTEVNKKQAVIKALNRMAVSGKIAKLAKGKYYKPESTPFGNLEPSQFQVVKDLLEDDGKTIGYLTGYSIYNQLGLTTQVSNTIQIGRNEIRPVLERDRYTIKFIKQKNTITKENIPLLQLLDAIRYIKKIPDSTVSSACLRFISLLRKLSEKETNTLVRLSQKYPPATRALLGSLLEEIGIMQFEEVLQKSLNPITKYKLSGVTAVLKASEKWNLV</sequence>
<protein>
    <recommendedName>
        <fullName evidence="3">Transcriptional regulator, AbiEi antitoxin, Type IV TA system</fullName>
    </recommendedName>
</protein>
<evidence type="ECO:0008006" key="3">
    <source>
        <dbReference type="Google" id="ProtNLM"/>
    </source>
</evidence>
<evidence type="ECO:0000313" key="2">
    <source>
        <dbReference type="Proteomes" id="UP000184036"/>
    </source>
</evidence>
<proteinExistence type="predicted"/>